<dbReference type="Proteomes" id="UP000789706">
    <property type="component" value="Unassembled WGS sequence"/>
</dbReference>
<sequence length="268" mass="30494">MKLIEKKKDFINNQILEKIFFFRIHPKNSQAHQPVRELKNIDETYKDAASEPSTKLALSADTTLPNFSNININASSNINDREEKSIVNNITSTEESLIKPTSITAQHPKLASSNVIDLEEKSSINIINSTKGESPDKLTTIKDAKPFGDSEVDSKINELSDIINNFNSTQKETSCKEERQDEINEIFDEILNCVEKVKKYREQQQRKKSNKVNEISNDSITFSTIRNNNSLALIPSPQLNENLNSLKLLLLSRSERKLRKFDNICAII</sequence>
<dbReference type="AlphaFoldDB" id="A0A9N8YV84"/>
<evidence type="ECO:0000313" key="2">
    <source>
        <dbReference type="Proteomes" id="UP000789706"/>
    </source>
</evidence>
<comment type="caution">
    <text evidence="1">The sequence shown here is derived from an EMBL/GenBank/DDBJ whole genome shotgun (WGS) entry which is preliminary data.</text>
</comment>
<reference evidence="1" key="1">
    <citation type="submission" date="2021-06" db="EMBL/GenBank/DDBJ databases">
        <authorList>
            <person name="Kallberg Y."/>
            <person name="Tangrot J."/>
            <person name="Rosling A."/>
        </authorList>
    </citation>
    <scope>NUCLEOTIDE SEQUENCE</scope>
    <source>
        <strain evidence="1">AZ414A</strain>
    </source>
</reference>
<protein>
    <submittedName>
        <fullName evidence="1">5465_t:CDS:1</fullName>
    </submittedName>
</protein>
<organism evidence="1 2">
    <name type="scientific">Diversispora eburnea</name>
    <dbReference type="NCBI Taxonomy" id="1213867"/>
    <lineage>
        <taxon>Eukaryota</taxon>
        <taxon>Fungi</taxon>
        <taxon>Fungi incertae sedis</taxon>
        <taxon>Mucoromycota</taxon>
        <taxon>Glomeromycotina</taxon>
        <taxon>Glomeromycetes</taxon>
        <taxon>Diversisporales</taxon>
        <taxon>Diversisporaceae</taxon>
        <taxon>Diversispora</taxon>
    </lineage>
</organism>
<keyword evidence="2" id="KW-1185">Reference proteome</keyword>
<dbReference type="EMBL" id="CAJVPK010000113">
    <property type="protein sequence ID" value="CAG8451591.1"/>
    <property type="molecule type" value="Genomic_DNA"/>
</dbReference>
<name>A0A9N8YV84_9GLOM</name>
<accession>A0A9N8YV84</accession>
<gene>
    <name evidence="1" type="ORF">DEBURN_LOCUS2167</name>
</gene>
<evidence type="ECO:0000313" key="1">
    <source>
        <dbReference type="EMBL" id="CAG8451591.1"/>
    </source>
</evidence>
<proteinExistence type="predicted"/>
<dbReference type="OrthoDB" id="2491112at2759"/>